<reference evidence="9 10" key="1">
    <citation type="submission" date="2019-06" db="EMBL/GenBank/DDBJ databases">
        <title>Sequencing the genomes of 1000 actinobacteria strains.</title>
        <authorList>
            <person name="Klenk H.-P."/>
        </authorList>
    </citation>
    <scope>NUCLEOTIDE SEQUENCE [LARGE SCALE GENOMIC DNA]</scope>
    <source>
        <strain evidence="9 10">DSM 24683</strain>
    </source>
</reference>
<dbReference type="Gene3D" id="1.20.1720.10">
    <property type="entry name" value="Multidrug resistance protein D"/>
    <property type="match status" value="1"/>
</dbReference>
<dbReference type="InterPro" id="IPR011701">
    <property type="entry name" value="MFS"/>
</dbReference>
<evidence type="ECO:0000256" key="2">
    <source>
        <dbReference type="ARBA" id="ARBA00022448"/>
    </source>
</evidence>
<dbReference type="PANTHER" id="PTHR42718:SF47">
    <property type="entry name" value="METHYL VIOLOGEN RESISTANCE PROTEIN SMVA"/>
    <property type="match status" value="1"/>
</dbReference>
<comment type="caution">
    <text evidence="9">The sequence shown here is derived from an EMBL/GenBank/DDBJ whole genome shotgun (WGS) entry which is preliminary data.</text>
</comment>
<dbReference type="PANTHER" id="PTHR42718">
    <property type="entry name" value="MAJOR FACILITATOR SUPERFAMILY MULTIDRUG TRANSPORTER MFSC"/>
    <property type="match status" value="1"/>
</dbReference>
<feature type="transmembrane region" description="Helical" evidence="7">
    <location>
        <begin position="335"/>
        <end position="361"/>
    </location>
</feature>
<dbReference type="PROSITE" id="PS50850">
    <property type="entry name" value="MFS"/>
    <property type="match status" value="1"/>
</dbReference>
<dbReference type="EMBL" id="VIVK01000001">
    <property type="protein sequence ID" value="TWD82527.1"/>
    <property type="molecule type" value="Genomic_DNA"/>
</dbReference>
<organism evidence="9 10">
    <name type="scientific">Kribbella amoyensis</name>
    <dbReference type="NCBI Taxonomy" id="996641"/>
    <lineage>
        <taxon>Bacteria</taxon>
        <taxon>Bacillati</taxon>
        <taxon>Actinomycetota</taxon>
        <taxon>Actinomycetes</taxon>
        <taxon>Propionibacteriales</taxon>
        <taxon>Kribbellaceae</taxon>
        <taxon>Kribbella</taxon>
    </lineage>
</organism>
<feature type="transmembrane region" description="Helical" evidence="7">
    <location>
        <begin position="203"/>
        <end position="224"/>
    </location>
</feature>
<feature type="transmembrane region" description="Helical" evidence="7">
    <location>
        <begin position="382"/>
        <end position="399"/>
    </location>
</feature>
<keyword evidence="3" id="KW-1003">Cell membrane</keyword>
<feature type="transmembrane region" description="Helical" evidence="7">
    <location>
        <begin position="29"/>
        <end position="46"/>
    </location>
</feature>
<feature type="transmembrane region" description="Helical" evidence="7">
    <location>
        <begin position="144"/>
        <end position="166"/>
    </location>
</feature>
<dbReference type="InterPro" id="IPR020846">
    <property type="entry name" value="MFS_dom"/>
</dbReference>
<dbReference type="AlphaFoldDB" id="A0A561BUK8"/>
<dbReference type="Proteomes" id="UP000318380">
    <property type="component" value="Unassembled WGS sequence"/>
</dbReference>
<dbReference type="CDD" id="cd17321">
    <property type="entry name" value="MFS_MMR_MDR_like"/>
    <property type="match status" value="1"/>
</dbReference>
<evidence type="ECO:0000256" key="6">
    <source>
        <dbReference type="ARBA" id="ARBA00023136"/>
    </source>
</evidence>
<evidence type="ECO:0000256" key="7">
    <source>
        <dbReference type="SAM" id="Phobius"/>
    </source>
</evidence>
<feature type="transmembrane region" description="Helical" evidence="7">
    <location>
        <begin position="178"/>
        <end position="197"/>
    </location>
</feature>
<evidence type="ECO:0000256" key="1">
    <source>
        <dbReference type="ARBA" id="ARBA00004651"/>
    </source>
</evidence>
<feature type="transmembrane region" description="Helical" evidence="7">
    <location>
        <begin position="455"/>
        <end position="475"/>
    </location>
</feature>
<evidence type="ECO:0000256" key="5">
    <source>
        <dbReference type="ARBA" id="ARBA00022989"/>
    </source>
</evidence>
<proteinExistence type="predicted"/>
<keyword evidence="10" id="KW-1185">Reference proteome</keyword>
<keyword evidence="5 7" id="KW-1133">Transmembrane helix</keyword>
<dbReference type="GO" id="GO:0005886">
    <property type="term" value="C:plasma membrane"/>
    <property type="evidence" value="ECO:0007669"/>
    <property type="project" value="UniProtKB-SubCell"/>
</dbReference>
<feature type="domain" description="Major facilitator superfamily (MFS) profile" evidence="8">
    <location>
        <begin position="1"/>
        <end position="478"/>
    </location>
</feature>
<name>A0A561BUK8_9ACTN</name>
<dbReference type="Pfam" id="PF07690">
    <property type="entry name" value="MFS_1"/>
    <property type="match status" value="1"/>
</dbReference>
<keyword evidence="4 7" id="KW-0812">Transmembrane</keyword>
<feature type="transmembrane region" description="Helical" evidence="7">
    <location>
        <begin position="281"/>
        <end position="299"/>
    </location>
</feature>
<keyword evidence="6 7" id="KW-0472">Membrane</keyword>
<dbReference type="Gene3D" id="1.20.1250.20">
    <property type="entry name" value="MFS general substrate transporter like domains"/>
    <property type="match status" value="1"/>
</dbReference>
<evidence type="ECO:0000259" key="8">
    <source>
        <dbReference type="PROSITE" id="PS50850"/>
    </source>
</evidence>
<sequence length="482" mass="49700">MLLSLDVSVLYLALPELSADLGANGVEQLWILDIYSFLLAGCLVTMGTLGDRIGRRRLLLIGGAAFGILSVLAAYSSSPELLILSRALLGIAGASLMPSTMALIRNMFHDPVQLGQAIGIWFSCFIGGMLVGPVIGGVLLEQFWWGSVFLLGVPVMVLLLILGPILLPEYSDESAGRIDLLSVLLSLAAILPAIWGLKELARSGWATLPALAIVAGVAIGITFARRQHRLADPLLDMRLFRFPRFSAALGVMLAAGVVMAGISFQAAVYLQVVGGLSPLQAGLWLIPQNVTMVIGLNLAPRIAKRRSTAQTMALGLVLAAAGLLITMGADGSGRVGALVAGLALASFGIGLPMALTMNLVLASAPPERAGSAASMSETSSEAGIALGIASLGSLGTVVYRGQLDSNLPAGLPDGWVAQARQGVGPAIAAAQQLPGQLGSEMELVAKAAFASGLRVVAIAGAVLLLGSALLTLTVLRRHTDVT</sequence>
<evidence type="ECO:0000256" key="3">
    <source>
        <dbReference type="ARBA" id="ARBA00022475"/>
    </source>
</evidence>
<accession>A0A561BUK8</accession>
<evidence type="ECO:0000256" key="4">
    <source>
        <dbReference type="ARBA" id="ARBA00022692"/>
    </source>
</evidence>
<evidence type="ECO:0000313" key="10">
    <source>
        <dbReference type="Proteomes" id="UP000318380"/>
    </source>
</evidence>
<evidence type="ECO:0000313" key="9">
    <source>
        <dbReference type="EMBL" id="TWD82527.1"/>
    </source>
</evidence>
<feature type="transmembrane region" description="Helical" evidence="7">
    <location>
        <begin position="116"/>
        <end position="138"/>
    </location>
</feature>
<dbReference type="SUPFAM" id="SSF103473">
    <property type="entry name" value="MFS general substrate transporter"/>
    <property type="match status" value="1"/>
</dbReference>
<feature type="transmembrane region" description="Helical" evidence="7">
    <location>
        <begin position="58"/>
        <end position="77"/>
    </location>
</feature>
<comment type="subcellular location">
    <subcellularLocation>
        <location evidence="1">Cell membrane</location>
        <topology evidence="1">Multi-pass membrane protein</topology>
    </subcellularLocation>
</comment>
<feature type="transmembrane region" description="Helical" evidence="7">
    <location>
        <begin position="245"/>
        <end position="269"/>
    </location>
</feature>
<dbReference type="InterPro" id="IPR036259">
    <property type="entry name" value="MFS_trans_sf"/>
</dbReference>
<protein>
    <submittedName>
        <fullName evidence="9">DHA2 family multidrug resistance protein-like MFS transporter</fullName>
    </submittedName>
</protein>
<dbReference type="GO" id="GO:0022857">
    <property type="term" value="F:transmembrane transporter activity"/>
    <property type="evidence" value="ECO:0007669"/>
    <property type="project" value="InterPro"/>
</dbReference>
<feature type="transmembrane region" description="Helical" evidence="7">
    <location>
        <begin position="311"/>
        <end position="329"/>
    </location>
</feature>
<keyword evidence="2" id="KW-0813">Transport</keyword>
<feature type="transmembrane region" description="Helical" evidence="7">
    <location>
        <begin position="83"/>
        <end position="104"/>
    </location>
</feature>
<gene>
    <name evidence="9" type="ORF">FB561_3660</name>
</gene>